<dbReference type="RefSeq" id="WP_058002733.1">
    <property type="nucleotide sequence ID" value="NZ_CP197209.1"/>
</dbReference>
<feature type="compositionally biased region" description="Basic residues" evidence="1">
    <location>
        <begin position="40"/>
        <end position="53"/>
    </location>
</feature>
<dbReference type="EMBL" id="JAROYP010000004">
    <property type="protein sequence ID" value="MDH5160965.1"/>
    <property type="molecule type" value="Genomic_DNA"/>
</dbReference>
<sequence>MAKRKAEVNAAGKHNQTPKRNLAESEFSAEFASGEEAMKHANRNSKKGRKGKN</sequence>
<reference evidence="2" key="1">
    <citation type="submission" date="2023-03" db="EMBL/GenBank/DDBJ databases">
        <title>Bacterial isolates from washroom surfaces on a university campus.</title>
        <authorList>
            <person name="Holman D.B."/>
            <person name="Gzyl K.E."/>
            <person name="Taheri A.E."/>
        </authorList>
    </citation>
    <scope>NUCLEOTIDE SEQUENCE</scope>
    <source>
        <strain evidence="2">RD03</strain>
    </source>
</reference>
<protein>
    <recommendedName>
        <fullName evidence="4">Transcriptional regulator</fullName>
    </recommendedName>
</protein>
<dbReference type="Proteomes" id="UP001159179">
    <property type="component" value="Unassembled WGS sequence"/>
</dbReference>
<comment type="caution">
    <text evidence="2">The sequence shown here is derived from an EMBL/GenBank/DDBJ whole genome shotgun (WGS) entry which is preliminary data.</text>
</comment>
<name>A0AAW6SU94_9BACI</name>
<gene>
    <name evidence="2" type="ORF">P5X88_08455</name>
</gene>
<proteinExistence type="predicted"/>
<organism evidence="2 3">
    <name type="scientific">Heyndrickxia oleronia</name>
    <dbReference type="NCBI Taxonomy" id="38875"/>
    <lineage>
        <taxon>Bacteria</taxon>
        <taxon>Bacillati</taxon>
        <taxon>Bacillota</taxon>
        <taxon>Bacilli</taxon>
        <taxon>Bacillales</taxon>
        <taxon>Bacillaceae</taxon>
        <taxon>Heyndrickxia</taxon>
    </lineage>
</organism>
<feature type="compositionally biased region" description="Low complexity" evidence="1">
    <location>
        <begin position="24"/>
        <end position="35"/>
    </location>
</feature>
<feature type="region of interest" description="Disordered" evidence="1">
    <location>
        <begin position="1"/>
        <end position="53"/>
    </location>
</feature>
<dbReference type="AlphaFoldDB" id="A0AAW6SU94"/>
<evidence type="ECO:0000256" key="1">
    <source>
        <dbReference type="SAM" id="MobiDB-lite"/>
    </source>
</evidence>
<accession>A0AAW6SU94</accession>
<evidence type="ECO:0000313" key="3">
    <source>
        <dbReference type="Proteomes" id="UP001159179"/>
    </source>
</evidence>
<evidence type="ECO:0000313" key="2">
    <source>
        <dbReference type="EMBL" id="MDH5160965.1"/>
    </source>
</evidence>
<evidence type="ECO:0008006" key="4">
    <source>
        <dbReference type="Google" id="ProtNLM"/>
    </source>
</evidence>